<dbReference type="Pfam" id="PF07691">
    <property type="entry name" value="PA14"/>
    <property type="match status" value="1"/>
</dbReference>
<evidence type="ECO:0000256" key="2">
    <source>
        <dbReference type="ARBA" id="ARBA00022801"/>
    </source>
</evidence>
<keyword evidence="5" id="KW-1185">Reference proteome</keyword>
<organism evidence="4 5">
    <name type="scientific">Zhouia amylolytica AD3</name>
    <dbReference type="NCBI Taxonomy" id="1286632"/>
    <lineage>
        <taxon>Bacteria</taxon>
        <taxon>Pseudomonadati</taxon>
        <taxon>Bacteroidota</taxon>
        <taxon>Flavobacteriia</taxon>
        <taxon>Flavobacteriales</taxon>
        <taxon>Flavobacteriaceae</taxon>
        <taxon>Zhouia</taxon>
    </lineage>
</organism>
<dbReference type="Gene3D" id="3.40.50.1700">
    <property type="entry name" value="Glycoside hydrolase family 3 C-terminal domain"/>
    <property type="match status" value="2"/>
</dbReference>
<dbReference type="PRINTS" id="PR00133">
    <property type="entry name" value="GLHYDRLASE3"/>
</dbReference>
<dbReference type="InterPro" id="IPR051915">
    <property type="entry name" value="Cellulose_Degrad_GH3"/>
</dbReference>
<dbReference type="InterPro" id="IPR002772">
    <property type="entry name" value="Glyco_hydro_3_C"/>
</dbReference>
<feature type="domain" description="PA14" evidence="3">
    <location>
        <begin position="503"/>
        <end position="643"/>
    </location>
</feature>
<dbReference type="InterPro" id="IPR011658">
    <property type="entry name" value="PA14_dom"/>
</dbReference>
<evidence type="ECO:0000313" key="4">
    <source>
        <dbReference type="EMBL" id="ETN94311.1"/>
    </source>
</evidence>
<dbReference type="SMART" id="SM01217">
    <property type="entry name" value="Fn3_like"/>
    <property type="match status" value="1"/>
</dbReference>
<dbReference type="PANTHER" id="PTHR30620:SF123">
    <property type="entry name" value="BETA-XYLOSIDASE"/>
    <property type="match status" value="1"/>
</dbReference>
<comment type="caution">
    <text evidence="4">The sequence shown here is derived from an EMBL/GenBank/DDBJ whole genome shotgun (WGS) entry which is preliminary data.</text>
</comment>
<dbReference type="InterPro" id="IPR037524">
    <property type="entry name" value="PA14/GLEYA"/>
</dbReference>
<dbReference type="InterPro" id="IPR017853">
    <property type="entry name" value="GH"/>
</dbReference>
<reference evidence="4 5" key="2">
    <citation type="journal article" date="2016" name="Genome Announc.">
        <title>Draft Genome Sequence of Zhouia amylolytica AD3, Isolated from Tidal Flat Sediment.</title>
        <authorList>
            <person name="Jia B."/>
            <person name="Jin H.M."/>
            <person name="Lee H.J."/>
            <person name="Jeon C.O."/>
        </authorList>
    </citation>
    <scope>NUCLEOTIDE SEQUENCE [LARGE SCALE GENOMIC DNA]</scope>
    <source>
        <strain evidence="4 5">AD3</strain>
    </source>
</reference>
<comment type="similarity">
    <text evidence="1">Belongs to the glycosyl hydrolase 3 family.</text>
</comment>
<evidence type="ECO:0000313" key="5">
    <source>
        <dbReference type="Proteomes" id="UP000018850"/>
    </source>
</evidence>
<name>W2ULL3_9FLAO</name>
<dbReference type="Pfam" id="PF01915">
    <property type="entry name" value="Glyco_hydro_3_C"/>
    <property type="match status" value="1"/>
</dbReference>
<dbReference type="Gene3D" id="2.60.40.10">
    <property type="entry name" value="Immunoglobulins"/>
    <property type="match status" value="1"/>
</dbReference>
<reference evidence="5" key="1">
    <citation type="submission" date="2013-11" db="EMBL/GenBank/DDBJ databases">
        <title>Draft genome sequence from a member of Zhouia, isolated tidal flat.</title>
        <authorList>
            <person name="Jin H."/>
            <person name="Jeon C.O."/>
        </authorList>
    </citation>
    <scope>NUCLEOTIDE SEQUENCE [LARGE SCALE GENOMIC DNA]</scope>
    <source>
        <strain evidence="5">AD3</strain>
    </source>
</reference>
<proteinExistence type="inferred from homology"/>
<dbReference type="InterPro" id="IPR026891">
    <property type="entry name" value="Fn3-like"/>
</dbReference>
<dbReference type="SUPFAM" id="SSF52279">
    <property type="entry name" value="Beta-D-glucan exohydrolase, C-terminal domain"/>
    <property type="match status" value="1"/>
</dbReference>
<dbReference type="PROSITE" id="PS51820">
    <property type="entry name" value="PA14"/>
    <property type="match status" value="1"/>
</dbReference>
<gene>
    <name evidence="4" type="ORF">P278_22530</name>
</gene>
<dbReference type="InterPro" id="IPR036962">
    <property type="entry name" value="Glyco_hydro_3_N_sf"/>
</dbReference>
<dbReference type="EMBL" id="AYXY01000023">
    <property type="protein sequence ID" value="ETN94311.1"/>
    <property type="molecule type" value="Genomic_DNA"/>
</dbReference>
<protein>
    <submittedName>
        <fullName evidence="4">Beta-glucosidase-like glycosyl hydrolase</fullName>
        <ecNumber evidence="4">3.2.1.21</ecNumber>
    </submittedName>
</protein>
<dbReference type="GO" id="GO:0009251">
    <property type="term" value="P:glucan catabolic process"/>
    <property type="evidence" value="ECO:0007669"/>
    <property type="project" value="TreeGrafter"/>
</dbReference>
<dbReference type="FunFam" id="2.60.40.10:FF:000495">
    <property type="entry name" value="Periplasmic beta-glucosidase"/>
    <property type="match status" value="1"/>
</dbReference>
<accession>W2ULL3</accession>
<dbReference type="PATRIC" id="fig|1286632.3.peg.2246"/>
<dbReference type="Pfam" id="PF00933">
    <property type="entry name" value="Glyco_hydro_3"/>
    <property type="match status" value="1"/>
</dbReference>
<evidence type="ECO:0000256" key="1">
    <source>
        <dbReference type="ARBA" id="ARBA00005336"/>
    </source>
</evidence>
<dbReference type="InterPro" id="IPR001764">
    <property type="entry name" value="Glyco_hydro_3_N"/>
</dbReference>
<dbReference type="AlphaFoldDB" id="W2ULL3"/>
<dbReference type="InterPro" id="IPR013783">
    <property type="entry name" value="Ig-like_fold"/>
</dbReference>
<keyword evidence="2 4" id="KW-0378">Hydrolase</keyword>
<dbReference type="InterPro" id="IPR036881">
    <property type="entry name" value="Glyco_hydro_3_C_sf"/>
</dbReference>
<dbReference type="SMART" id="SM00758">
    <property type="entry name" value="PA14"/>
    <property type="match status" value="1"/>
</dbReference>
<sequence>MSEQFKAHLVRKITDKLMKKLSFIVVLLGVFCLNGQNKFPYQDASLPVEERVQDLLKRMSLEEKVRQMDMYRGENFKTDEKFDKKKTVGHINDLGVGAIHDIYPRSAKMINDLQKHVIKNNRWGIPALIMCEMLHGYVDDGATAFPMNIGLGATWDTELMYEVGRVIGTEARIRGVHYGLGPVLGIGREPRWGRVAETFGEDTYQASEMGLAMIKGIQGDTLASSTSIIAEPKHFAVHSYPQAGGNSSPIIVGERTAREDFLPVFEKAFVEGGALGTMCAYTELDGIPCAANEWLLTDVLRNEWGFKGIVISDLGAIKYVQTTHYVADSPKDAIKQSVAAGVDMQFYDFSNEFWQKTLVELVNEGDLSMDAIDRAAGGVLRLKFLLGLFEDPYTDAKLFDKLYHTEKHQNIALQAAQKSVTLLKNDGNLLPFNDDVKSIAVIGPNADETRLGGYAVRNKEAITVLEGIKEKVGDKVNVFYEEGVPLIIKGQIISSENLWTPDESSNGLKGEYFDNRSLKGEPVLTRVDDELEFDWPWSPGEGVPDDQFSIRWTGFLKPTTSFEGWLGLSSDDGVRMWVDDKLIVDNWTKGSTNIVTYPMNFEAGRKYKVRIEMWEGGWGARAHLRWNLKKVDFNPAVAIAEKADVAVVVIGESRELVEENRDVATLDLHGKQLELIQAIQKTGTPVVCVLLNGRPLSVNWIDKNVPSVLEAWFPGEKGGQAIADVLFGDYNPAGRLSITVPKSVGQLPIYYNQKPSAIHRYVEESEDPLYHFGYGLSYTTFNYDNLKLSAETIGKDESVEVSVNVSNTGDYDGEEVVQLYINDVYSSVTTPRKALKGFKRVFIKKGETKEVIFELTPEELAIWNRDMKRVVEPGKFQVMVGGNSMDTIKTSFEVTN</sequence>
<dbReference type="eggNOG" id="COG1472">
    <property type="taxonomic scope" value="Bacteria"/>
</dbReference>
<dbReference type="Pfam" id="PF14310">
    <property type="entry name" value="Fn3-like"/>
    <property type="match status" value="1"/>
</dbReference>
<dbReference type="STRING" id="376730.SAMN04487906_3270"/>
<dbReference type="GO" id="GO:0008422">
    <property type="term" value="F:beta-glucosidase activity"/>
    <property type="evidence" value="ECO:0007669"/>
    <property type="project" value="UniProtKB-EC"/>
</dbReference>
<dbReference type="EC" id="3.2.1.21" evidence="4"/>
<evidence type="ECO:0000259" key="3">
    <source>
        <dbReference type="PROSITE" id="PS51820"/>
    </source>
</evidence>
<dbReference type="Proteomes" id="UP000018850">
    <property type="component" value="Unassembled WGS sequence"/>
</dbReference>
<dbReference type="SUPFAM" id="SSF51445">
    <property type="entry name" value="(Trans)glycosidases"/>
    <property type="match status" value="1"/>
</dbReference>
<dbReference type="PANTHER" id="PTHR30620">
    <property type="entry name" value="PERIPLASMIC BETA-GLUCOSIDASE-RELATED"/>
    <property type="match status" value="1"/>
</dbReference>
<keyword evidence="4" id="KW-0326">Glycosidase</keyword>
<dbReference type="Gene3D" id="3.20.20.300">
    <property type="entry name" value="Glycoside hydrolase, family 3, N-terminal domain"/>
    <property type="match status" value="1"/>
</dbReference>